<accession>A0A7Y0QH14</accession>
<keyword evidence="3" id="KW-1185">Reference proteome</keyword>
<keyword evidence="2" id="KW-0969">Cilium</keyword>
<keyword evidence="2" id="KW-0966">Cell projection</keyword>
<gene>
    <name evidence="2" type="ORF">HIR71_10655</name>
</gene>
<protein>
    <submittedName>
        <fullName evidence="2">Flagellar biosynthesis protein FlgA</fullName>
    </submittedName>
</protein>
<reference evidence="2 3" key="1">
    <citation type="submission" date="2020-04" db="EMBL/GenBank/DDBJ databases">
        <title>Sequencing and Assembly of C. fimi.</title>
        <authorList>
            <person name="Ramsey A.R."/>
        </authorList>
    </citation>
    <scope>NUCLEOTIDE SEQUENCE [LARGE SCALE GENOMIC DNA]</scope>
    <source>
        <strain evidence="2 3">SB</strain>
    </source>
</reference>
<dbReference type="EMBL" id="JABCJJ010000015">
    <property type="protein sequence ID" value="NMR20671.1"/>
    <property type="molecule type" value="Genomic_DNA"/>
</dbReference>
<sequence length="246" mass="24901">MPRRSWSVPDDGARRPRRRSPRLRWRLVLWRWRFLVAAALLGLAAAVVVAELRPPPPVTRPVTVAARDLPPGVPLQEQDLRVARLPAGYALAGIPEASSDVVGRSLVTAVPAGLPIVEPLLAGERLAASGPPGTVVVPVRLADPAVAALLRPGDRVDLLAGSSGSDGRPTAQRLAERALVLPGPGAGRGGAAEAADAGDGGLAGGLLGGGTVSTDGALTLVAVGPDEAEALAGVLGWADLSAVLVP</sequence>
<keyword evidence="2" id="KW-0282">Flagellum</keyword>
<organism evidence="2 3">
    <name type="scientific">Cellulomonas fimi</name>
    <dbReference type="NCBI Taxonomy" id="1708"/>
    <lineage>
        <taxon>Bacteria</taxon>
        <taxon>Bacillati</taxon>
        <taxon>Actinomycetota</taxon>
        <taxon>Actinomycetes</taxon>
        <taxon>Micrococcales</taxon>
        <taxon>Cellulomonadaceae</taxon>
        <taxon>Cellulomonas</taxon>
    </lineage>
</organism>
<dbReference type="SMART" id="SM00858">
    <property type="entry name" value="SAF"/>
    <property type="match status" value="1"/>
</dbReference>
<evidence type="ECO:0000313" key="2">
    <source>
        <dbReference type="EMBL" id="NMR20671.1"/>
    </source>
</evidence>
<proteinExistence type="predicted"/>
<evidence type="ECO:0000259" key="1">
    <source>
        <dbReference type="SMART" id="SM00858"/>
    </source>
</evidence>
<dbReference type="CDD" id="cd11614">
    <property type="entry name" value="SAF_CpaB_FlgA_like"/>
    <property type="match status" value="1"/>
</dbReference>
<dbReference type="AlphaFoldDB" id="A0A7Y0QH14"/>
<dbReference type="InterPro" id="IPR013974">
    <property type="entry name" value="SAF"/>
</dbReference>
<evidence type="ECO:0000313" key="3">
    <source>
        <dbReference type="Proteomes" id="UP000562124"/>
    </source>
</evidence>
<dbReference type="RefSeq" id="WP_169325046.1">
    <property type="nucleotide sequence ID" value="NZ_JABCJJ010000015.1"/>
</dbReference>
<name>A0A7Y0QH14_CELFI</name>
<feature type="domain" description="SAF" evidence="1">
    <location>
        <begin position="60"/>
        <end position="122"/>
    </location>
</feature>
<dbReference type="Pfam" id="PF08666">
    <property type="entry name" value="SAF"/>
    <property type="match status" value="1"/>
</dbReference>
<dbReference type="Proteomes" id="UP000562124">
    <property type="component" value="Unassembled WGS sequence"/>
</dbReference>
<comment type="caution">
    <text evidence="2">The sequence shown here is derived from an EMBL/GenBank/DDBJ whole genome shotgun (WGS) entry which is preliminary data.</text>
</comment>